<dbReference type="PANTHER" id="PTHR42678">
    <property type="entry name" value="AMIDASE"/>
    <property type="match status" value="1"/>
</dbReference>
<organism evidence="2 3">
    <name type="scientific">Coleophoma cylindrospora</name>
    <dbReference type="NCBI Taxonomy" id="1849047"/>
    <lineage>
        <taxon>Eukaryota</taxon>
        <taxon>Fungi</taxon>
        <taxon>Dikarya</taxon>
        <taxon>Ascomycota</taxon>
        <taxon>Pezizomycotina</taxon>
        <taxon>Leotiomycetes</taxon>
        <taxon>Helotiales</taxon>
        <taxon>Dermateaceae</taxon>
        <taxon>Coleophoma</taxon>
    </lineage>
</organism>
<name>A0A3D8RV20_9HELO</name>
<dbReference type="OrthoDB" id="566138at2759"/>
<proteinExistence type="predicted"/>
<dbReference type="InterPro" id="IPR023631">
    <property type="entry name" value="Amidase_dom"/>
</dbReference>
<protein>
    <recommendedName>
        <fullName evidence="1">Amidase domain-containing protein</fullName>
    </recommendedName>
</protein>
<feature type="domain" description="Amidase" evidence="1">
    <location>
        <begin position="29"/>
        <end position="486"/>
    </location>
</feature>
<dbReference type="Pfam" id="PF01425">
    <property type="entry name" value="Amidase"/>
    <property type="match status" value="1"/>
</dbReference>
<dbReference type="Proteomes" id="UP000256645">
    <property type="component" value="Unassembled WGS sequence"/>
</dbReference>
<sequence length="508" mass="54212">MAGKSFNVLSATAVELQDMMTQGGLTSVEALERYMDQIEKHNHAGLKLNALLSVAPRENVLAQAKALDDERKNGIIRGPLHGLPVVVKDCIMTHPSLGMKTTAGAYAFADAEPKKTAAVLQQCINAGMVILGKATLTEFCGHRASGLEPGYSAYGGQTISAYDPRTPEQRKKEISSIMQENACGGSSSGSAVAVSAGFSPLSIGTETGGSLVYPAGKSGLYAIKPSKGSVSSDGSFRISSSFDCIGPMAKSPADLALLCETMLTPAARNKLPAMGYQHFMTKSWDGVKAGFLDLRWADPPQEKWQSPGVKSKFEGVASSINGLGGKAVYPVRLPEPKTLNHEGQSLRQIAFFEFPAVFEEFCEQFEKTEVHNLAQLIKFNEENKDLAMPQPSPDQQPLIDSLNSPLSAQQAEEAYVAVKNLAIAGIDKLMAEHDVELLVSNSDSGIVGFAATAGYPTSSIPLGIFEATGQPYGMFVVAKAGREDLIFRFMSAYEATFDKLPSPLLLGD</sequence>
<dbReference type="PANTHER" id="PTHR42678:SF34">
    <property type="entry name" value="OS04G0183300 PROTEIN"/>
    <property type="match status" value="1"/>
</dbReference>
<evidence type="ECO:0000313" key="2">
    <source>
        <dbReference type="EMBL" id="RDW77651.1"/>
    </source>
</evidence>
<keyword evidence="3" id="KW-1185">Reference proteome</keyword>
<dbReference type="InterPro" id="IPR036928">
    <property type="entry name" value="AS_sf"/>
</dbReference>
<comment type="caution">
    <text evidence="2">The sequence shown here is derived from an EMBL/GenBank/DDBJ whole genome shotgun (WGS) entry which is preliminary data.</text>
</comment>
<dbReference type="STRING" id="1849047.A0A3D8RV20"/>
<dbReference type="Gene3D" id="3.90.1300.10">
    <property type="entry name" value="Amidase signature (AS) domain"/>
    <property type="match status" value="1"/>
</dbReference>
<dbReference type="SUPFAM" id="SSF75304">
    <property type="entry name" value="Amidase signature (AS) enzymes"/>
    <property type="match status" value="1"/>
</dbReference>
<reference evidence="2 3" key="1">
    <citation type="journal article" date="2018" name="IMA Fungus">
        <title>IMA Genome-F 9: Draft genome sequence of Annulohypoxylon stygium, Aspergillus mulundensis, Berkeleyomyces basicola (syn. Thielaviopsis basicola), Ceratocystis smalleyi, two Cercospora beticola strains, Coleophoma cylindrospora, Fusarium fracticaudum, Phialophora cf. hyalina, and Morchella septimelata.</title>
        <authorList>
            <person name="Wingfield B.D."/>
            <person name="Bills G.F."/>
            <person name="Dong Y."/>
            <person name="Huang W."/>
            <person name="Nel W.J."/>
            <person name="Swalarsk-Parry B.S."/>
            <person name="Vaghefi N."/>
            <person name="Wilken P.M."/>
            <person name="An Z."/>
            <person name="de Beer Z.W."/>
            <person name="De Vos L."/>
            <person name="Chen L."/>
            <person name="Duong T.A."/>
            <person name="Gao Y."/>
            <person name="Hammerbacher A."/>
            <person name="Kikkert J.R."/>
            <person name="Li Y."/>
            <person name="Li H."/>
            <person name="Li K."/>
            <person name="Li Q."/>
            <person name="Liu X."/>
            <person name="Ma X."/>
            <person name="Naidoo K."/>
            <person name="Pethybridge S.J."/>
            <person name="Sun J."/>
            <person name="Steenkamp E.T."/>
            <person name="van der Nest M.A."/>
            <person name="van Wyk S."/>
            <person name="Wingfield M.J."/>
            <person name="Xiong C."/>
            <person name="Yue Q."/>
            <person name="Zhang X."/>
        </authorList>
    </citation>
    <scope>NUCLEOTIDE SEQUENCE [LARGE SCALE GENOMIC DNA]</scope>
    <source>
        <strain evidence="2 3">BP6252</strain>
    </source>
</reference>
<dbReference type="AlphaFoldDB" id="A0A3D8RV20"/>
<gene>
    <name evidence="2" type="ORF">BP6252_05704</name>
</gene>
<dbReference type="EMBL" id="PDLM01000005">
    <property type="protein sequence ID" value="RDW77651.1"/>
    <property type="molecule type" value="Genomic_DNA"/>
</dbReference>
<evidence type="ECO:0000313" key="3">
    <source>
        <dbReference type="Proteomes" id="UP000256645"/>
    </source>
</evidence>
<evidence type="ECO:0000259" key="1">
    <source>
        <dbReference type="Pfam" id="PF01425"/>
    </source>
</evidence>
<accession>A0A3D8RV20</accession>